<feature type="transmembrane region" description="Helical" evidence="1">
    <location>
        <begin position="17"/>
        <end position="37"/>
    </location>
</feature>
<dbReference type="Proteomes" id="UP001155182">
    <property type="component" value="Unassembled WGS sequence"/>
</dbReference>
<evidence type="ECO:0000313" key="3">
    <source>
        <dbReference type="Proteomes" id="UP001155182"/>
    </source>
</evidence>
<comment type="caution">
    <text evidence="2">The sequence shown here is derived from an EMBL/GenBank/DDBJ whole genome shotgun (WGS) entry which is preliminary data.</text>
</comment>
<reference evidence="2" key="1">
    <citation type="submission" date="2022-06" db="EMBL/GenBank/DDBJ databases">
        <title>Solitalea sp. MAHUQ-68 isolated from rhizospheric soil.</title>
        <authorList>
            <person name="Huq M.A."/>
        </authorList>
    </citation>
    <scope>NUCLEOTIDE SEQUENCE</scope>
    <source>
        <strain evidence="2">MAHUQ-68</strain>
    </source>
</reference>
<feature type="transmembrane region" description="Helical" evidence="1">
    <location>
        <begin position="75"/>
        <end position="97"/>
    </location>
</feature>
<gene>
    <name evidence="2" type="ORF">NF867_09385</name>
</gene>
<dbReference type="RefSeq" id="WP_252587569.1">
    <property type="nucleotide sequence ID" value="NZ_JAMWYS010000030.1"/>
</dbReference>
<keyword evidence="1" id="KW-0812">Transmembrane</keyword>
<dbReference type="EMBL" id="JAMWYS010000030">
    <property type="protein sequence ID" value="MCO4293075.1"/>
    <property type="molecule type" value="Genomic_DNA"/>
</dbReference>
<accession>A0A9X2F2S3</accession>
<evidence type="ECO:0000313" key="2">
    <source>
        <dbReference type="EMBL" id="MCO4293075.1"/>
    </source>
</evidence>
<protein>
    <submittedName>
        <fullName evidence="2">Uncharacterized protein</fullName>
    </submittedName>
</protein>
<name>A0A9X2F2S3_9SPHI</name>
<evidence type="ECO:0000256" key="1">
    <source>
        <dbReference type="SAM" id="Phobius"/>
    </source>
</evidence>
<keyword evidence="1" id="KW-1133">Transmembrane helix</keyword>
<keyword evidence="1" id="KW-0472">Membrane</keyword>
<sequence length="181" mass="20786">KGLINERVSKGNKILDAAFYSFFLLGLILLIWEIYIYRQTIIDVKIPLLIWTVPGVFLTPLLYDKLNNIDGRVGHWILHYIGHTCSTGAILLFGFMASNLYMADYKKVNKQYSIIEKGSIPGSKGHRNERLPYVVINYEGLKKELIFSYSQTDIINTANNVNLTVRKGFWGFDVLEEYEAN</sequence>
<feature type="non-terminal residue" evidence="2">
    <location>
        <position position="1"/>
    </location>
</feature>
<proteinExistence type="predicted"/>
<feature type="transmembrane region" description="Helical" evidence="1">
    <location>
        <begin position="44"/>
        <end position="63"/>
    </location>
</feature>
<dbReference type="AlphaFoldDB" id="A0A9X2F2S3"/>
<keyword evidence="3" id="KW-1185">Reference proteome</keyword>
<organism evidence="2 3">
    <name type="scientific">Solitalea agri</name>
    <dbReference type="NCBI Taxonomy" id="2953739"/>
    <lineage>
        <taxon>Bacteria</taxon>
        <taxon>Pseudomonadati</taxon>
        <taxon>Bacteroidota</taxon>
        <taxon>Sphingobacteriia</taxon>
        <taxon>Sphingobacteriales</taxon>
        <taxon>Sphingobacteriaceae</taxon>
        <taxon>Solitalea</taxon>
    </lineage>
</organism>